<dbReference type="RefSeq" id="WP_215760847.1">
    <property type="nucleotide sequence ID" value="NZ_JAHKBE010000082.1"/>
</dbReference>
<feature type="transmembrane region" description="Helical" evidence="6">
    <location>
        <begin position="117"/>
        <end position="138"/>
    </location>
</feature>
<feature type="transmembrane region" description="Helical" evidence="6">
    <location>
        <begin position="185"/>
        <end position="202"/>
    </location>
</feature>
<dbReference type="PIRSF" id="PIRSF006483">
    <property type="entry name" value="Membrane_protein_YitT"/>
    <property type="match status" value="1"/>
</dbReference>
<feature type="transmembrane region" description="Helical" evidence="6">
    <location>
        <begin position="87"/>
        <end position="105"/>
    </location>
</feature>
<keyword evidence="5 6" id="KW-0472">Membrane</keyword>
<feature type="transmembrane region" description="Helical" evidence="6">
    <location>
        <begin position="40"/>
        <end position="56"/>
    </location>
</feature>
<dbReference type="Proteomes" id="UP001487296">
    <property type="component" value="Unassembled WGS sequence"/>
</dbReference>
<feature type="transmembrane region" description="Helical" evidence="6">
    <location>
        <begin position="63"/>
        <end position="81"/>
    </location>
</feature>
<dbReference type="EMBL" id="JBBNFP010000078">
    <property type="protein sequence ID" value="MEQ2487767.1"/>
    <property type="molecule type" value="Genomic_DNA"/>
</dbReference>
<evidence type="ECO:0000256" key="2">
    <source>
        <dbReference type="ARBA" id="ARBA00022475"/>
    </source>
</evidence>
<evidence type="ECO:0000313" key="9">
    <source>
        <dbReference type="Proteomes" id="UP001487296"/>
    </source>
</evidence>
<dbReference type="Pfam" id="PF02588">
    <property type="entry name" value="YitT_membrane"/>
    <property type="match status" value="1"/>
</dbReference>
<evidence type="ECO:0000313" key="8">
    <source>
        <dbReference type="EMBL" id="MEQ2487767.1"/>
    </source>
</evidence>
<keyword evidence="4 6" id="KW-1133">Transmembrane helix</keyword>
<evidence type="ECO:0000256" key="3">
    <source>
        <dbReference type="ARBA" id="ARBA00022692"/>
    </source>
</evidence>
<dbReference type="InterPro" id="IPR019264">
    <property type="entry name" value="DUF2179"/>
</dbReference>
<dbReference type="Pfam" id="PF10035">
    <property type="entry name" value="DUF2179"/>
    <property type="match status" value="1"/>
</dbReference>
<accession>A0ABV1FTM5</accession>
<comment type="subcellular location">
    <subcellularLocation>
        <location evidence="1">Cell membrane</location>
        <topology evidence="1">Multi-pass membrane protein</topology>
    </subcellularLocation>
</comment>
<dbReference type="InterPro" id="IPR015867">
    <property type="entry name" value="N-reg_PII/ATP_PRibTrfase_C"/>
</dbReference>
<evidence type="ECO:0000259" key="7">
    <source>
        <dbReference type="Pfam" id="PF10035"/>
    </source>
</evidence>
<evidence type="ECO:0000256" key="4">
    <source>
        <dbReference type="ARBA" id="ARBA00022989"/>
    </source>
</evidence>
<evidence type="ECO:0000256" key="6">
    <source>
        <dbReference type="SAM" id="Phobius"/>
    </source>
</evidence>
<dbReference type="InterPro" id="IPR051461">
    <property type="entry name" value="UPF0750_membrane"/>
</dbReference>
<feature type="transmembrane region" description="Helical" evidence="6">
    <location>
        <begin position="158"/>
        <end position="178"/>
    </location>
</feature>
<dbReference type="CDD" id="cd16380">
    <property type="entry name" value="YitT_C"/>
    <property type="match status" value="1"/>
</dbReference>
<feature type="transmembrane region" description="Helical" evidence="6">
    <location>
        <begin position="14"/>
        <end position="34"/>
    </location>
</feature>
<feature type="domain" description="DUF2179" evidence="7">
    <location>
        <begin position="231"/>
        <end position="285"/>
    </location>
</feature>
<reference evidence="8 9" key="1">
    <citation type="submission" date="2024-04" db="EMBL/GenBank/DDBJ databases">
        <title>Human intestinal bacterial collection.</title>
        <authorList>
            <person name="Pauvert C."/>
            <person name="Hitch T.C.A."/>
            <person name="Clavel T."/>
        </authorList>
    </citation>
    <scope>NUCLEOTIDE SEQUENCE [LARGE SCALE GENOMIC DNA]</scope>
    <source>
        <strain evidence="8 9">CLA-AA-H145</strain>
    </source>
</reference>
<keyword evidence="2" id="KW-1003">Cell membrane</keyword>
<comment type="caution">
    <text evidence="8">The sequence shown here is derived from an EMBL/GenBank/DDBJ whole genome shotgun (WGS) entry which is preliminary data.</text>
</comment>
<name>A0ABV1FTM5_9BACT</name>
<organism evidence="8 9">
    <name type="scientific">Hallella faecis</name>
    <dbReference type="NCBI Taxonomy" id="2841596"/>
    <lineage>
        <taxon>Bacteria</taxon>
        <taxon>Pseudomonadati</taxon>
        <taxon>Bacteroidota</taxon>
        <taxon>Bacteroidia</taxon>
        <taxon>Bacteroidales</taxon>
        <taxon>Prevotellaceae</taxon>
        <taxon>Hallella</taxon>
    </lineage>
</organism>
<keyword evidence="9" id="KW-1185">Reference proteome</keyword>
<dbReference type="PANTHER" id="PTHR33545">
    <property type="entry name" value="UPF0750 MEMBRANE PROTEIN YITT-RELATED"/>
    <property type="match status" value="1"/>
</dbReference>
<evidence type="ECO:0000256" key="5">
    <source>
        <dbReference type="ARBA" id="ARBA00023136"/>
    </source>
</evidence>
<dbReference type="InterPro" id="IPR003740">
    <property type="entry name" value="YitT"/>
</dbReference>
<evidence type="ECO:0000256" key="1">
    <source>
        <dbReference type="ARBA" id="ARBA00004651"/>
    </source>
</evidence>
<dbReference type="PANTHER" id="PTHR33545:SF5">
    <property type="entry name" value="UPF0750 MEMBRANE PROTEIN YITT"/>
    <property type="match status" value="1"/>
</dbReference>
<dbReference type="Gene3D" id="3.30.70.120">
    <property type="match status" value="1"/>
</dbReference>
<keyword evidence="3 6" id="KW-0812">Transmembrane</keyword>
<sequence length="312" mass="34151">MESRRNKGKLLRQLRDYGVITIAMLLGVIGLNLFLLPNEITTGGIIGVASIVYWGTGIPVQDTFFALNAVLLIVALKVLGWRFCAKTIYGVVVFTVASAVLQSVIPPDLHLLADQKFMACMVGAVFLGSSVGLGLSAGGSTGGSDVIAAMVHKYRDVSLGHIILFCDLTIITSSYVVLRDWEKVLYGYVLLFVISFVVDHLVNSLRRSVQFFIISDKYEEIGLAINKIADRGCSTLNGNGFFTKKDIKVIYCIAKKSESSFIFDLIDEIDPNAFVAQSAVIGVYGQGFDRVKAHRKINLKELQEKMADAPQQ</sequence>
<gene>
    <name evidence="8" type="ORF">AAAT34_12045</name>
</gene>
<proteinExistence type="predicted"/>
<protein>
    <submittedName>
        <fullName evidence="8">YitT family protein</fullName>
    </submittedName>
</protein>